<gene>
    <name evidence="2" type="ORF">GCM10009020_10380</name>
</gene>
<evidence type="ECO:0000313" key="2">
    <source>
        <dbReference type="EMBL" id="GAA0666911.1"/>
    </source>
</evidence>
<reference evidence="2 3" key="1">
    <citation type="journal article" date="2019" name="Int. J. Syst. Evol. Microbiol.">
        <title>The Global Catalogue of Microorganisms (GCM) 10K type strain sequencing project: providing services to taxonomists for standard genome sequencing and annotation.</title>
        <authorList>
            <consortium name="The Broad Institute Genomics Platform"/>
            <consortium name="The Broad Institute Genome Sequencing Center for Infectious Disease"/>
            <person name="Wu L."/>
            <person name="Ma J."/>
        </authorList>
    </citation>
    <scope>NUCLEOTIDE SEQUENCE [LARGE SCALE GENOMIC DNA]</scope>
    <source>
        <strain evidence="2 3">JCM 16328</strain>
    </source>
</reference>
<organism evidence="2 3">
    <name type="scientific">Natronoarchaeum mannanilyticum</name>
    <dbReference type="NCBI Taxonomy" id="926360"/>
    <lineage>
        <taxon>Archaea</taxon>
        <taxon>Methanobacteriati</taxon>
        <taxon>Methanobacteriota</taxon>
        <taxon>Stenosarchaea group</taxon>
        <taxon>Halobacteria</taxon>
        <taxon>Halobacteriales</taxon>
        <taxon>Natronoarchaeaceae</taxon>
    </lineage>
</organism>
<name>A0AAV3T7Y4_9EURY</name>
<keyword evidence="3" id="KW-1185">Reference proteome</keyword>
<dbReference type="AlphaFoldDB" id="A0AAV3T7Y4"/>
<proteinExistence type="predicted"/>
<sequence>MARRAPVVTDRGVAPLVGVALLVLLSVALAAVVAGGLAAVDADDPPPAATLEVDADADADRIGVTHGGGDALDPDAVSLRVEIDGENLDRQPPVPFFSVRGFDPGPNGPFNSGWHGDWVAGETASLRVAGTNDPDGIDEGETVRVVVKVDGRVLADQRAVAQ</sequence>
<dbReference type="EMBL" id="BAAADV010000001">
    <property type="protein sequence ID" value="GAA0666911.1"/>
    <property type="molecule type" value="Genomic_DNA"/>
</dbReference>
<evidence type="ECO:0000259" key="1">
    <source>
        <dbReference type="Pfam" id="PF07790"/>
    </source>
</evidence>
<dbReference type="Proteomes" id="UP001500420">
    <property type="component" value="Unassembled WGS sequence"/>
</dbReference>
<dbReference type="InterPro" id="IPR012859">
    <property type="entry name" value="Pilin_N_archaeal"/>
</dbReference>
<comment type="caution">
    <text evidence="2">The sequence shown here is derived from an EMBL/GenBank/DDBJ whole genome shotgun (WGS) entry which is preliminary data.</text>
</comment>
<feature type="domain" description="Archaeal Type IV pilin N-terminal" evidence="1">
    <location>
        <begin position="11"/>
        <end position="85"/>
    </location>
</feature>
<accession>A0AAV3T7Y4</accession>
<protein>
    <recommendedName>
        <fullName evidence="1">Archaeal Type IV pilin N-terminal domain-containing protein</fullName>
    </recommendedName>
</protein>
<evidence type="ECO:0000313" key="3">
    <source>
        <dbReference type="Proteomes" id="UP001500420"/>
    </source>
</evidence>
<dbReference type="Pfam" id="PF07790">
    <property type="entry name" value="Pilin_N"/>
    <property type="match status" value="1"/>
</dbReference>